<dbReference type="FunFam" id="1.10.10.160:FF:000001">
    <property type="entry name" value="ATP-dependent DNA helicase"/>
    <property type="match status" value="1"/>
</dbReference>
<dbReference type="InterPro" id="IPR005751">
    <property type="entry name" value="ATP-dep_DNA_helicase_PcrA"/>
</dbReference>
<evidence type="ECO:0000259" key="14">
    <source>
        <dbReference type="PROSITE" id="PS51198"/>
    </source>
</evidence>
<accession>A0A1B0ZG89</accession>
<reference evidence="16 17" key="1">
    <citation type="submission" date="2015-06" db="EMBL/GenBank/DDBJ databases">
        <title>Investigation of pathophysiology for high-risk pregnancy and development of treatment modality based on it.</title>
        <authorList>
            <person name="Kim B.-C."/>
            <person name="Lim S."/>
        </authorList>
    </citation>
    <scope>NUCLEOTIDE SEQUENCE [LARGE SCALE GENOMIC DNA]</scope>
    <source>
        <strain evidence="16 17">AD1-86</strain>
    </source>
</reference>
<dbReference type="Pfam" id="PF13361">
    <property type="entry name" value="UvrD_C"/>
    <property type="match status" value="1"/>
</dbReference>
<feature type="compositionally biased region" description="Low complexity" evidence="13">
    <location>
        <begin position="38"/>
        <end position="56"/>
    </location>
</feature>
<dbReference type="InterPro" id="IPR014017">
    <property type="entry name" value="DNA_helicase_UvrD-like_C"/>
</dbReference>
<dbReference type="Pfam" id="PF00580">
    <property type="entry name" value="UvrD-helicase"/>
    <property type="match status" value="1"/>
</dbReference>
<evidence type="ECO:0000256" key="8">
    <source>
        <dbReference type="ARBA" id="ARBA00034617"/>
    </source>
</evidence>
<dbReference type="NCBIfam" id="TIGR01073">
    <property type="entry name" value="pcrA"/>
    <property type="match status" value="1"/>
</dbReference>
<dbReference type="EMBL" id="CP012117">
    <property type="protein sequence ID" value="ANP26968.1"/>
    <property type="molecule type" value="Genomic_DNA"/>
</dbReference>
<dbReference type="PANTHER" id="PTHR11070:SF2">
    <property type="entry name" value="ATP-DEPENDENT DNA HELICASE SRS2"/>
    <property type="match status" value="1"/>
</dbReference>
<dbReference type="InterPro" id="IPR027417">
    <property type="entry name" value="P-loop_NTPase"/>
</dbReference>
<dbReference type="GO" id="GO:0016887">
    <property type="term" value="F:ATP hydrolysis activity"/>
    <property type="evidence" value="ECO:0007669"/>
    <property type="project" value="RHEA"/>
</dbReference>
<protein>
    <recommendedName>
        <fullName evidence="11">ATP-dependent DNA helicase</fullName>
        <ecNumber evidence="11">5.6.2.4</ecNumber>
    </recommendedName>
</protein>
<evidence type="ECO:0000256" key="12">
    <source>
        <dbReference type="SAM" id="Coils"/>
    </source>
</evidence>
<sequence>MSSLFDDFPLPESFRALGESGNGKNGRGGGSDGGPGVGSPVSDAEAERSAASGSARGESDACPPPDEWDFSEDAPPEDWETAFGEEASEPHGDEPSPRFEPVPEEPEPVCHENFAAWGGRDEGALEEIVEGLNPPQRDAVEHRGSPLLIVAGAGSGKTRVLTRRIAHLLRSGEALPGEILAITFTNKAASEMKERVEALIGPAARYMWVSTFHSACVRILRRDAAAAGLKSTFSIYDSADSKRLITNIAKDLGLDSKQHPPRAFQSKISSLKNELVTPEEYAAQAENAKNPAERTIAQIYTQYQERLRTANAVDFDDLIALTVRLLAENPAIREGYRRRFRHVLVDEYQDTNTAQYRLVRELVGDDPGADLTVVGDSDQSIYAFRGATIRNIIEFEEDFPSARTIVLEQNYRSTQTILSAANAVIKENQGRRPKKLWTDQGDGQQITLYVADDEQGEARYITRQIDALIDGGAKAGDIAVFYRANAQSRALEDQLIRVGLPYKVVGGTRFYERREIKDAIAYLRVLTNPADEINLRRILNTPKRGIGERAEAAISVLADQERISFGEALERASEAPGIATRSLGAIEKFVALMSRGREQVEKGEGPSEVLESILTESGYYASLQSSDDPQDESRLENLAELVSVAADFEADLAAAEAAASEFDDEAGIENDASTGSLVDQFLEKVSLVADSDQIPEGEDQFVTLMTLHTAKGLEFPIVFLTGMEDGTFPHQRTLADPKELEEERRLAYVGITRARERLFLTRASVRAAWGSPQFFPASRFLEEIPEALVHVARAGNARAYADVGGGFGSDGWGASGRSRGFGGSSKRGPSVTGLGVGGGRRDVSRPSFGSGKKAKTASEIPNLEVGDRVTHDSFGMGTVISASGVGEKLQVEVQFRDPHGKKRLLVRYAPITKL</sequence>
<dbReference type="PROSITE" id="PS51217">
    <property type="entry name" value="UVRD_HELICASE_CTER"/>
    <property type="match status" value="1"/>
</dbReference>
<dbReference type="GO" id="GO:0003677">
    <property type="term" value="F:DNA binding"/>
    <property type="evidence" value="ECO:0007669"/>
    <property type="project" value="UniProtKB-KW"/>
</dbReference>
<dbReference type="GO" id="GO:0000725">
    <property type="term" value="P:recombinational repair"/>
    <property type="evidence" value="ECO:0007669"/>
    <property type="project" value="TreeGrafter"/>
</dbReference>
<evidence type="ECO:0000256" key="4">
    <source>
        <dbReference type="ARBA" id="ARBA00022806"/>
    </source>
</evidence>
<comment type="similarity">
    <text evidence="1 11">Belongs to the helicase family. UvrD subfamily.</text>
</comment>
<dbReference type="CDD" id="cd18807">
    <property type="entry name" value="SF1_C_UvrD"/>
    <property type="match status" value="1"/>
</dbReference>
<evidence type="ECO:0000313" key="17">
    <source>
        <dbReference type="Proteomes" id="UP000092596"/>
    </source>
</evidence>
<keyword evidence="7" id="KW-0413">Isomerase</keyword>
<feature type="compositionally biased region" description="Acidic residues" evidence="13">
    <location>
        <begin position="66"/>
        <end position="80"/>
    </location>
</feature>
<dbReference type="GO" id="GO:0033202">
    <property type="term" value="C:DNA helicase complex"/>
    <property type="evidence" value="ECO:0007669"/>
    <property type="project" value="TreeGrafter"/>
</dbReference>
<feature type="binding site" evidence="10">
    <location>
        <begin position="151"/>
        <end position="158"/>
    </location>
    <ligand>
        <name>ATP</name>
        <dbReference type="ChEBI" id="CHEBI:30616"/>
    </ligand>
</feature>
<name>A0A1B0ZG89_9MICO</name>
<keyword evidence="4 10" id="KW-0347">Helicase</keyword>
<evidence type="ECO:0000256" key="5">
    <source>
        <dbReference type="ARBA" id="ARBA00022840"/>
    </source>
</evidence>
<evidence type="ECO:0000256" key="9">
    <source>
        <dbReference type="ARBA" id="ARBA00048988"/>
    </source>
</evidence>
<keyword evidence="3 10" id="KW-0378">Hydrolase</keyword>
<dbReference type="AlphaFoldDB" id="A0A1B0ZG89"/>
<feature type="compositionally biased region" description="Basic and acidic residues" evidence="13">
    <location>
        <begin position="88"/>
        <end position="97"/>
    </location>
</feature>
<evidence type="ECO:0000256" key="13">
    <source>
        <dbReference type="SAM" id="MobiDB-lite"/>
    </source>
</evidence>
<dbReference type="RefSeq" id="WP_065247295.1">
    <property type="nucleotide sequence ID" value="NZ_CP012117.1"/>
</dbReference>
<dbReference type="GO" id="GO:0043138">
    <property type="term" value="F:3'-5' DNA helicase activity"/>
    <property type="evidence" value="ECO:0007669"/>
    <property type="project" value="UniProtKB-EC"/>
</dbReference>
<dbReference type="InterPro" id="IPR000212">
    <property type="entry name" value="DNA_helicase_UvrD/REP"/>
</dbReference>
<proteinExistence type="inferred from homology"/>
<dbReference type="InterPro" id="IPR013986">
    <property type="entry name" value="DExx_box_DNA_helicase_dom_sf"/>
</dbReference>
<dbReference type="SUPFAM" id="SSF52540">
    <property type="entry name" value="P-loop containing nucleoside triphosphate hydrolases"/>
    <property type="match status" value="1"/>
</dbReference>
<evidence type="ECO:0000256" key="7">
    <source>
        <dbReference type="ARBA" id="ARBA00023235"/>
    </source>
</evidence>
<evidence type="ECO:0000256" key="11">
    <source>
        <dbReference type="RuleBase" id="RU364053"/>
    </source>
</evidence>
<dbReference type="EC" id="5.6.2.4" evidence="11"/>
<dbReference type="Proteomes" id="UP000092596">
    <property type="component" value="Chromosome"/>
</dbReference>
<dbReference type="GO" id="GO:0006260">
    <property type="term" value="P:DNA replication"/>
    <property type="evidence" value="ECO:0007669"/>
    <property type="project" value="InterPro"/>
</dbReference>
<evidence type="ECO:0000259" key="15">
    <source>
        <dbReference type="PROSITE" id="PS51217"/>
    </source>
</evidence>
<feature type="compositionally biased region" description="Gly residues" evidence="13">
    <location>
        <begin position="20"/>
        <end position="37"/>
    </location>
</feature>
<feature type="domain" description="UvrD-like helicase ATP-binding" evidence="14">
    <location>
        <begin position="130"/>
        <end position="414"/>
    </location>
</feature>
<dbReference type="PANTHER" id="PTHR11070">
    <property type="entry name" value="UVRD / RECB / PCRA DNA HELICASE FAMILY MEMBER"/>
    <property type="match status" value="1"/>
</dbReference>
<keyword evidence="6 11" id="KW-0238">DNA-binding</keyword>
<keyword evidence="12" id="KW-0175">Coiled coil</keyword>
<dbReference type="Gene3D" id="3.40.50.300">
    <property type="entry name" value="P-loop containing nucleotide triphosphate hydrolases"/>
    <property type="match status" value="2"/>
</dbReference>
<feature type="region of interest" description="Disordered" evidence="13">
    <location>
        <begin position="818"/>
        <end position="864"/>
    </location>
</feature>
<dbReference type="GO" id="GO:0005524">
    <property type="term" value="F:ATP binding"/>
    <property type="evidence" value="ECO:0007669"/>
    <property type="project" value="UniProtKB-UniRule"/>
</dbReference>
<comment type="catalytic activity">
    <reaction evidence="9 11">
        <text>ATP + H2O = ADP + phosphate + H(+)</text>
        <dbReference type="Rhea" id="RHEA:13065"/>
        <dbReference type="ChEBI" id="CHEBI:15377"/>
        <dbReference type="ChEBI" id="CHEBI:15378"/>
        <dbReference type="ChEBI" id="CHEBI:30616"/>
        <dbReference type="ChEBI" id="CHEBI:43474"/>
        <dbReference type="ChEBI" id="CHEBI:456216"/>
        <dbReference type="EC" id="5.6.2.4"/>
    </reaction>
</comment>
<dbReference type="GO" id="GO:0009314">
    <property type="term" value="P:response to radiation"/>
    <property type="evidence" value="ECO:0007669"/>
    <property type="project" value="UniProtKB-ARBA"/>
</dbReference>
<dbReference type="Pfam" id="PF21196">
    <property type="entry name" value="PcrA_UvrD_tudor"/>
    <property type="match status" value="1"/>
</dbReference>
<dbReference type="CDD" id="cd17932">
    <property type="entry name" value="DEXQc_UvrD"/>
    <property type="match status" value="1"/>
</dbReference>
<dbReference type="InterPro" id="IPR014016">
    <property type="entry name" value="UvrD-like_ATP-bd"/>
</dbReference>
<dbReference type="PROSITE" id="PS51198">
    <property type="entry name" value="UVRD_HELICASE_ATP_BIND"/>
    <property type="match status" value="1"/>
</dbReference>
<evidence type="ECO:0000256" key="3">
    <source>
        <dbReference type="ARBA" id="ARBA00022801"/>
    </source>
</evidence>
<dbReference type="PATRIC" id="fig|1630135.4.peg.412"/>
<dbReference type="STRING" id="1630135.DAD186_04110"/>
<gene>
    <name evidence="16" type="ORF">DAD186_04110</name>
</gene>
<dbReference type="Gene3D" id="1.10.486.10">
    <property type="entry name" value="PCRA, domain 4"/>
    <property type="match status" value="1"/>
</dbReference>
<keyword evidence="2 10" id="KW-0547">Nucleotide-binding</keyword>
<evidence type="ECO:0000256" key="1">
    <source>
        <dbReference type="ARBA" id="ARBA00009922"/>
    </source>
</evidence>
<dbReference type="GO" id="GO:0005829">
    <property type="term" value="C:cytosol"/>
    <property type="evidence" value="ECO:0007669"/>
    <property type="project" value="TreeGrafter"/>
</dbReference>
<evidence type="ECO:0000256" key="10">
    <source>
        <dbReference type="PROSITE-ProRule" id="PRU00560"/>
    </source>
</evidence>
<feature type="region of interest" description="Disordered" evidence="13">
    <location>
        <begin position="1"/>
        <end position="106"/>
    </location>
</feature>
<dbReference type="FunFam" id="1.10.486.10:FF:000003">
    <property type="entry name" value="ATP-dependent DNA helicase"/>
    <property type="match status" value="1"/>
</dbReference>
<feature type="coiled-coil region" evidence="12">
    <location>
        <begin position="638"/>
        <end position="665"/>
    </location>
</feature>
<dbReference type="KEGG" id="dva:DAD186_04110"/>
<organism evidence="16 17">
    <name type="scientific">Dermabacter vaginalis</name>
    <dbReference type="NCBI Taxonomy" id="1630135"/>
    <lineage>
        <taxon>Bacteria</taxon>
        <taxon>Bacillati</taxon>
        <taxon>Actinomycetota</taxon>
        <taxon>Actinomycetes</taxon>
        <taxon>Micrococcales</taxon>
        <taxon>Dermabacteraceae</taxon>
        <taxon>Dermabacter</taxon>
    </lineage>
</organism>
<evidence type="ECO:0000256" key="2">
    <source>
        <dbReference type="ARBA" id="ARBA00022741"/>
    </source>
</evidence>
<feature type="domain" description="UvrD-like helicase C-terminal" evidence="15">
    <location>
        <begin position="415"/>
        <end position="712"/>
    </location>
</feature>
<evidence type="ECO:0000313" key="16">
    <source>
        <dbReference type="EMBL" id="ANP26968.1"/>
    </source>
</evidence>
<keyword evidence="5 10" id="KW-0067">ATP-binding</keyword>
<dbReference type="Gene3D" id="1.10.10.160">
    <property type="match status" value="1"/>
</dbReference>
<comment type="catalytic activity">
    <reaction evidence="8">
        <text>Couples ATP hydrolysis with the unwinding of duplex DNA by translocating in the 3'-5' direction.</text>
        <dbReference type="EC" id="5.6.2.4"/>
    </reaction>
</comment>
<evidence type="ECO:0000256" key="6">
    <source>
        <dbReference type="ARBA" id="ARBA00023125"/>
    </source>
</evidence>